<name>A0A8B8A245_ACAPL</name>
<accession>A0A8B8A245</accession>
<evidence type="ECO:0000313" key="4">
    <source>
        <dbReference type="RefSeq" id="XP_022111040.1"/>
    </source>
</evidence>
<keyword evidence="1" id="KW-1133">Transmembrane helix</keyword>
<reference evidence="4" key="1">
    <citation type="submission" date="2025-08" db="UniProtKB">
        <authorList>
            <consortium name="RefSeq"/>
        </authorList>
    </citation>
    <scope>IDENTIFICATION</scope>
</reference>
<feature type="signal peptide" evidence="2">
    <location>
        <begin position="1"/>
        <end position="25"/>
    </location>
</feature>
<feature type="chain" id="PRO_5034543899" evidence="2">
    <location>
        <begin position="26"/>
        <end position="213"/>
    </location>
</feature>
<keyword evidence="1" id="KW-0812">Transmembrane</keyword>
<feature type="transmembrane region" description="Helical" evidence="1">
    <location>
        <begin position="110"/>
        <end position="131"/>
    </location>
</feature>
<dbReference type="Proteomes" id="UP000694845">
    <property type="component" value="Unplaced"/>
</dbReference>
<keyword evidence="3" id="KW-1185">Reference proteome</keyword>
<protein>
    <submittedName>
        <fullName evidence="4">Uncharacterized protein LOC110990373</fullName>
    </submittedName>
</protein>
<evidence type="ECO:0000256" key="2">
    <source>
        <dbReference type="SAM" id="SignalP"/>
    </source>
</evidence>
<dbReference type="AlphaFoldDB" id="A0A8B8A245"/>
<keyword evidence="2" id="KW-0732">Signal</keyword>
<evidence type="ECO:0000256" key="1">
    <source>
        <dbReference type="SAM" id="Phobius"/>
    </source>
</evidence>
<proteinExistence type="predicted"/>
<feature type="transmembrane region" description="Helical" evidence="1">
    <location>
        <begin position="41"/>
        <end position="62"/>
    </location>
</feature>
<keyword evidence="1" id="KW-0472">Membrane</keyword>
<gene>
    <name evidence="4" type="primary">LOC110990373</name>
</gene>
<dbReference type="KEGG" id="aplc:110990373"/>
<sequence>MAYKSVKTLVPSLLLFLGGVTLVSLYNPCTQIGACPNVPSIYASPAWTGAFILLMSTFGLAISINGWEGKPVAGVTFLVLDKLGVLLTLKCVVLSATWQPQSLLAIELRIGMILVSLFLCAMSAVAFVLFLRDFSQKVQLPVVVKQKVTYRGAGGRDANVASVSGALPVGSRAGVGVSAPSTAQPTTTGLPVIPSGPEHIYSTRIADSAPAAE</sequence>
<feature type="transmembrane region" description="Helical" evidence="1">
    <location>
        <begin position="74"/>
        <end position="98"/>
    </location>
</feature>
<evidence type="ECO:0000313" key="3">
    <source>
        <dbReference type="Proteomes" id="UP000694845"/>
    </source>
</evidence>
<dbReference type="GeneID" id="110990373"/>
<dbReference type="RefSeq" id="XP_022111040.1">
    <property type="nucleotide sequence ID" value="XM_022255348.1"/>
</dbReference>
<organism evidence="3 4">
    <name type="scientific">Acanthaster planci</name>
    <name type="common">Crown-of-thorns starfish</name>
    <dbReference type="NCBI Taxonomy" id="133434"/>
    <lineage>
        <taxon>Eukaryota</taxon>
        <taxon>Metazoa</taxon>
        <taxon>Echinodermata</taxon>
        <taxon>Eleutherozoa</taxon>
        <taxon>Asterozoa</taxon>
        <taxon>Asteroidea</taxon>
        <taxon>Valvatacea</taxon>
        <taxon>Valvatida</taxon>
        <taxon>Acanthasteridae</taxon>
        <taxon>Acanthaster</taxon>
    </lineage>
</organism>